<name>A0A6G5RPM3_9ACTN</name>
<organism evidence="7 8">
    <name type="scientific">Streptomyces hawaiiensis</name>
    <dbReference type="NCBI Taxonomy" id="67305"/>
    <lineage>
        <taxon>Bacteria</taxon>
        <taxon>Bacillati</taxon>
        <taxon>Actinomycetota</taxon>
        <taxon>Actinomycetes</taxon>
        <taxon>Kitasatosporales</taxon>
        <taxon>Streptomycetaceae</taxon>
        <taxon>Streptomyces</taxon>
    </lineage>
</organism>
<dbReference type="PROSITE" id="PS51464">
    <property type="entry name" value="SIS"/>
    <property type="match status" value="1"/>
</dbReference>
<keyword evidence="1" id="KW-0805">Transcription regulation</keyword>
<dbReference type="PANTHER" id="PTHR30514:SF1">
    <property type="entry name" value="HTH-TYPE TRANSCRIPTIONAL REGULATOR HEXR-RELATED"/>
    <property type="match status" value="1"/>
</dbReference>
<feature type="compositionally biased region" description="Basic and acidic residues" evidence="4">
    <location>
        <begin position="12"/>
        <end position="27"/>
    </location>
</feature>
<keyword evidence="2" id="KW-0238">DNA-binding</keyword>
<dbReference type="GO" id="GO:0097367">
    <property type="term" value="F:carbohydrate derivative binding"/>
    <property type="evidence" value="ECO:0007669"/>
    <property type="project" value="InterPro"/>
</dbReference>
<evidence type="ECO:0000313" key="7">
    <source>
        <dbReference type="EMBL" id="QCD59781.1"/>
    </source>
</evidence>
<dbReference type="InterPro" id="IPR009057">
    <property type="entry name" value="Homeodomain-like_sf"/>
</dbReference>
<dbReference type="Gene3D" id="1.10.10.10">
    <property type="entry name" value="Winged helix-like DNA-binding domain superfamily/Winged helix DNA-binding domain"/>
    <property type="match status" value="1"/>
</dbReference>
<reference evidence="7 8" key="1">
    <citation type="submission" date="2017-06" db="EMBL/GenBank/DDBJ databases">
        <title>Complete Genome Sequence of Streptomyces hawaiiensis NRRL 15010 and insights into acyldepsipeptides biosynthesis.</title>
        <authorList>
            <person name="Mariita R.M."/>
            <person name="Sello J.K."/>
        </authorList>
    </citation>
    <scope>NUCLEOTIDE SEQUENCE [LARGE SCALE GENOMIC DNA]</scope>
    <source>
        <strain evidence="7 8">ATCC 12236</strain>
    </source>
</reference>
<evidence type="ECO:0000256" key="3">
    <source>
        <dbReference type="ARBA" id="ARBA00023163"/>
    </source>
</evidence>
<dbReference type="GO" id="GO:1901135">
    <property type="term" value="P:carbohydrate derivative metabolic process"/>
    <property type="evidence" value="ECO:0007669"/>
    <property type="project" value="InterPro"/>
</dbReference>
<dbReference type="Pfam" id="PF01380">
    <property type="entry name" value="SIS"/>
    <property type="match status" value="1"/>
</dbReference>
<dbReference type="SUPFAM" id="SSF46689">
    <property type="entry name" value="Homeodomain-like"/>
    <property type="match status" value="1"/>
</dbReference>
<dbReference type="InterPro" id="IPR035472">
    <property type="entry name" value="RpiR-like_SIS"/>
</dbReference>
<feature type="region of interest" description="Disordered" evidence="4">
    <location>
        <begin position="301"/>
        <end position="323"/>
    </location>
</feature>
<evidence type="ECO:0000259" key="5">
    <source>
        <dbReference type="PROSITE" id="PS51071"/>
    </source>
</evidence>
<dbReference type="GO" id="GO:0003700">
    <property type="term" value="F:DNA-binding transcription factor activity"/>
    <property type="evidence" value="ECO:0007669"/>
    <property type="project" value="InterPro"/>
</dbReference>
<evidence type="ECO:0000256" key="1">
    <source>
        <dbReference type="ARBA" id="ARBA00023015"/>
    </source>
</evidence>
<dbReference type="CDD" id="cd05013">
    <property type="entry name" value="SIS_RpiR"/>
    <property type="match status" value="1"/>
</dbReference>
<dbReference type="InterPro" id="IPR036388">
    <property type="entry name" value="WH-like_DNA-bd_sf"/>
</dbReference>
<feature type="domain" description="HTH rpiR-type" evidence="5">
    <location>
        <begin position="31"/>
        <end position="107"/>
    </location>
</feature>
<proteinExistence type="predicted"/>
<dbReference type="PROSITE" id="PS51071">
    <property type="entry name" value="HTH_RPIR"/>
    <property type="match status" value="1"/>
</dbReference>
<gene>
    <name evidence="7" type="ORF">CEB94_37005</name>
</gene>
<keyword evidence="3" id="KW-0804">Transcription</keyword>
<dbReference type="Gene3D" id="3.40.50.10490">
    <property type="entry name" value="Glucose-6-phosphate isomerase like protein, domain 1"/>
    <property type="match status" value="1"/>
</dbReference>
<evidence type="ECO:0000313" key="8">
    <source>
        <dbReference type="Proteomes" id="UP000495940"/>
    </source>
</evidence>
<dbReference type="InterPro" id="IPR001347">
    <property type="entry name" value="SIS_dom"/>
</dbReference>
<evidence type="ECO:0000256" key="4">
    <source>
        <dbReference type="SAM" id="MobiDB-lite"/>
    </source>
</evidence>
<feature type="domain" description="SIS" evidence="6">
    <location>
        <begin position="156"/>
        <end position="304"/>
    </location>
</feature>
<feature type="region of interest" description="Disordered" evidence="4">
    <location>
        <begin position="1"/>
        <end position="29"/>
    </location>
</feature>
<dbReference type="Pfam" id="PF01418">
    <property type="entry name" value="HTH_6"/>
    <property type="match status" value="1"/>
</dbReference>
<dbReference type="InterPro" id="IPR046348">
    <property type="entry name" value="SIS_dom_sf"/>
</dbReference>
<evidence type="ECO:0000259" key="6">
    <source>
        <dbReference type="PROSITE" id="PS51464"/>
    </source>
</evidence>
<dbReference type="InterPro" id="IPR047640">
    <property type="entry name" value="RpiR-like"/>
</dbReference>
<feature type="compositionally biased region" description="Polar residues" evidence="4">
    <location>
        <begin position="1"/>
        <end position="10"/>
    </location>
</feature>
<dbReference type="AlphaFoldDB" id="A0A6G5RPM3"/>
<keyword evidence="8" id="KW-1185">Reference proteome</keyword>
<evidence type="ECO:0000256" key="2">
    <source>
        <dbReference type="ARBA" id="ARBA00023125"/>
    </source>
</evidence>
<dbReference type="KEGG" id="shaw:CEB94_37005"/>
<sequence>MGEQSVSRTPNRGRDDSAPAGRRRAEGVGEVSPLELLRTELPDLTGAKLRVAEVILRNPTVAGRSSITWLAQEAQTSAATITRLSTALGFDGFPELRAALAREHGRDMQAGWEKDIGSAITPEDTPAKVLSTLAANQFSAARNATASVDLEAMAQVADRIVSAGRVQLFGEWGDAPPAQELYLRLFRIGIPVWFDDGAYFAQVGASLLGEGDVALVVSRSGESPIAMKFVEVARDHGALTVLITGDPQSPLAAAVDVPLHTGTGTGNSWTDYFAGRSSDSLVGALLWALVAQRVPDRIYDRMNRGDDSGPGARGQDFFKDTMH</sequence>
<dbReference type="EMBL" id="CP021978">
    <property type="protein sequence ID" value="QCD59781.1"/>
    <property type="molecule type" value="Genomic_DNA"/>
</dbReference>
<dbReference type="PANTHER" id="PTHR30514">
    <property type="entry name" value="GLUCOKINASE"/>
    <property type="match status" value="1"/>
</dbReference>
<protein>
    <submittedName>
        <fullName evidence="7">RpiR family transcriptional regulator</fullName>
    </submittedName>
</protein>
<dbReference type="GO" id="GO:0003677">
    <property type="term" value="F:DNA binding"/>
    <property type="evidence" value="ECO:0007669"/>
    <property type="project" value="UniProtKB-KW"/>
</dbReference>
<dbReference type="Proteomes" id="UP000495940">
    <property type="component" value="Chromosome"/>
</dbReference>
<accession>A0A6G5RPM3</accession>
<dbReference type="InterPro" id="IPR000281">
    <property type="entry name" value="HTH_RpiR"/>
</dbReference>
<dbReference type="SUPFAM" id="SSF53697">
    <property type="entry name" value="SIS domain"/>
    <property type="match status" value="1"/>
</dbReference>